<keyword evidence="2" id="KW-1133">Transmembrane helix</keyword>
<evidence type="ECO:0000256" key="1">
    <source>
        <dbReference type="SAM" id="MobiDB-lite"/>
    </source>
</evidence>
<keyword evidence="5" id="KW-1185">Reference proteome</keyword>
<dbReference type="Pfam" id="PF07811">
    <property type="entry name" value="TadE"/>
    <property type="match status" value="1"/>
</dbReference>
<organism evidence="4 5">
    <name type="scientific">Haloechinothrix aidingensis</name>
    <dbReference type="NCBI Taxonomy" id="2752311"/>
    <lineage>
        <taxon>Bacteria</taxon>
        <taxon>Bacillati</taxon>
        <taxon>Actinomycetota</taxon>
        <taxon>Actinomycetes</taxon>
        <taxon>Pseudonocardiales</taxon>
        <taxon>Pseudonocardiaceae</taxon>
        <taxon>Haloechinothrix</taxon>
    </lineage>
</organism>
<evidence type="ECO:0000313" key="4">
    <source>
        <dbReference type="EMBL" id="MBA0127276.1"/>
    </source>
</evidence>
<comment type="caution">
    <text evidence="4">The sequence shown here is derived from an EMBL/GenBank/DDBJ whole genome shotgun (WGS) entry which is preliminary data.</text>
</comment>
<accession>A0A838ADA0</accession>
<sequence>MIPRGTDTGSVTVELAVLVPLLVVLTLLVIAAGRIHNAQQAVEHAAAMAARDASLARQASTATRQAETTSHHVLSQRELTCAPAEVTVDASGFASTPGELGLVEVTVRCTVTLADLGVPMLPGTTTRAGSATSPIDGFRERP</sequence>
<protein>
    <submittedName>
        <fullName evidence="4">Pilus assembly protein</fullName>
    </submittedName>
</protein>
<dbReference type="RefSeq" id="WP_180894095.1">
    <property type="nucleotide sequence ID" value="NZ_JACCKD010000006.1"/>
</dbReference>
<gene>
    <name evidence="4" type="ORF">H0B56_17130</name>
</gene>
<dbReference type="InterPro" id="IPR012495">
    <property type="entry name" value="TadE-like_dom"/>
</dbReference>
<evidence type="ECO:0000259" key="3">
    <source>
        <dbReference type="Pfam" id="PF07811"/>
    </source>
</evidence>
<keyword evidence="2" id="KW-0472">Membrane</keyword>
<reference evidence="4 5" key="1">
    <citation type="submission" date="2020-07" db="EMBL/GenBank/DDBJ databases">
        <title>Genome of Haloechinothrix sp.</title>
        <authorList>
            <person name="Tang S.-K."/>
            <person name="Yang L."/>
            <person name="Zhu W.-Y."/>
        </authorList>
    </citation>
    <scope>NUCLEOTIDE SEQUENCE [LARGE SCALE GENOMIC DNA]</scope>
    <source>
        <strain evidence="4 5">YIM 98757</strain>
    </source>
</reference>
<proteinExistence type="predicted"/>
<evidence type="ECO:0000256" key="2">
    <source>
        <dbReference type="SAM" id="Phobius"/>
    </source>
</evidence>
<dbReference type="AlphaFoldDB" id="A0A838ADA0"/>
<name>A0A838ADA0_9PSEU</name>
<evidence type="ECO:0000313" key="5">
    <source>
        <dbReference type="Proteomes" id="UP000582974"/>
    </source>
</evidence>
<feature type="transmembrane region" description="Helical" evidence="2">
    <location>
        <begin position="15"/>
        <end position="33"/>
    </location>
</feature>
<feature type="region of interest" description="Disordered" evidence="1">
    <location>
        <begin position="122"/>
        <end position="142"/>
    </location>
</feature>
<feature type="compositionally biased region" description="Polar residues" evidence="1">
    <location>
        <begin position="123"/>
        <end position="133"/>
    </location>
</feature>
<dbReference type="Proteomes" id="UP000582974">
    <property type="component" value="Unassembled WGS sequence"/>
</dbReference>
<feature type="domain" description="TadE-like" evidence="3">
    <location>
        <begin position="9"/>
        <end position="51"/>
    </location>
</feature>
<keyword evidence="2" id="KW-0812">Transmembrane</keyword>
<dbReference type="EMBL" id="JACCKD010000006">
    <property type="protein sequence ID" value="MBA0127276.1"/>
    <property type="molecule type" value="Genomic_DNA"/>
</dbReference>